<dbReference type="AlphaFoldDB" id="A0AAN8ATL2"/>
<dbReference type="EMBL" id="JAUZQC010000007">
    <property type="protein sequence ID" value="KAK5868184.1"/>
    <property type="molecule type" value="Genomic_DNA"/>
</dbReference>
<organism evidence="1 2">
    <name type="scientific">Eleginops maclovinus</name>
    <name type="common">Patagonian blennie</name>
    <name type="synonym">Eleginus maclovinus</name>
    <dbReference type="NCBI Taxonomy" id="56733"/>
    <lineage>
        <taxon>Eukaryota</taxon>
        <taxon>Metazoa</taxon>
        <taxon>Chordata</taxon>
        <taxon>Craniata</taxon>
        <taxon>Vertebrata</taxon>
        <taxon>Euteleostomi</taxon>
        <taxon>Actinopterygii</taxon>
        <taxon>Neopterygii</taxon>
        <taxon>Teleostei</taxon>
        <taxon>Neoteleostei</taxon>
        <taxon>Acanthomorphata</taxon>
        <taxon>Eupercaria</taxon>
        <taxon>Perciformes</taxon>
        <taxon>Notothenioidei</taxon>
        <taxon>Eleginopidae</taxon>
        <taxon>Eleginops</taxon>
    </lineage>
</organism>
<evidence type="ECO:0000313" key="1">
    <source>
        <dbReference type="EMBL" id="KAK5868184.1"/>
    </source>
</evidence>
<reference evidence="1 2" key="1">
    <citation type="journal article" date="2023" name="Genes (Basel)">
        <title>Chromosome-Level Genome Assembly and Circadian Gene Repertoire of the Patagonia Blennie Eleginops maclovinus-The Closest Ancestral Proxy of Antarctic Cryonotothenioids.</title>
        <authorList>
            <person name="Cheng C.C."/>
            <person name="Rivera-Colon A.G."/>
            <person name="Minhas B.F."/>
            <person name="Wilson L."/>
            <person name="Rayamajhi N."/>
            <person name="Vargas-Chacoff L."/>
            <person name="Catchen J.M."/>
        </authorList>
    </citation>
    <scope>NUCLEOTIDE SEQUENCE [LARGE SCALE GENOMIC DNA]</scope>
    <source>
        <strain evidence="1">JMC-PN-2008</strain>
    </source>
</reference>
<comment type="caution">
    <text evidence="1">The sequence shown here is derived from an EMBL/GenBank/DDBJ whole genome shotgun (WGS) entry which is preliminary data.</text>
</comment>
<proteinExistence type="predicted"/>
<protein>
    <submittedName>
        <fullName evidence="1">Uncharacterized protein</fullName>
    </submittedName>
</protein>
<gene>
    <name evidence="1" type="ORF">PBY51_009221</name>
</gene>
<reference evidence="1 2" key="2">
    <citation type="journal article" date="2023" name="Mol. Biol. Evol.">
        <title>Genomics of Secondarily Temperate Adaptation in the Only Non-Antarctic Icefish.</title>
        <authorList>
            <person name="Rivera-Colon A.G."/>
            <person name="Rayamajhi N."/>
            <person name="Minhas B.F."/>
            <person name="Madrigal G."/>
            <person name="Bilyk K.T."/>
            <person name="Yoon V."/>
            <person name="Hune M."/>
            <person name="Gregory S."/>
            <person name="Cheng C.H.C."/>
            <person name="Catchen J.M."/>
        </authorList>
    </citation>
    <scope>NUCLEOTIDE SEQUENCE [LARGE SCALE GENOMIC DNA]</scope>
    <source>
        <strain evidence="1">JMC-PN-2008</strain>
    </source>
</reference>
<evidence type="ECO:0000313" key="2">
    <source>
        <dbReference type="Proteomes" id="UP001346869"/>
    </source>
</evidence>
<sequence>MHIHSSGAAGYRHAVRRQSGHVLPARCQSSCCHLSGSRESFCSHREPGSPCDRIRLIPLSEDGMHLPFPGRFATFLLLLQH</sequence>
<dbReference type="Proteomes" id="UP001346869">
    <property type="component" value="Unassembled WGS sequence"/>
</dbReference>
<name>A0AAN8ATL2_ELEMC</name>
<accession>A0AAN8ATL2</accession>
<keyword evidence="2" id="KW-1185">Reference proteome</keyword>